<dbReference type="AlphaFoldDB" id="A0A179HAN4"/>
<dbReference type="EMBL" id="LSBI01000001">
    <property type="protein sequence ID" value="OAQ95157.1"/>
    <property type="molecule type" value="Genomic_DNA"/>
</dbReference>
<protein>
    <submittedName>
        <fullName evidence="2">Uncharacterized protein</fullName>
    </submittedName>
</protein>
<sequence length="57" mass="6024">MGSTCTNAPPPALGTSLTSLQVLGVFAPRGRPANRPLPAHTPLKTQPKATTYLRGRR</sequence>
<name>A0A179HAN4_PURLI</name>
<evidence type="ECO:0000313" key="3">
    <source>
        <dbReference type="EMBL" id="OAQ95157.1"/>
    </source>
</evidence>
<dbReference type="EMBL" id="LSBH01000001">
    <property type="protein sequence ID" value="OAQ87204.1"/>
    <property type="molecule type" value="Genomic_DNA"/>
</dbReference>
<organism evidence="2 4">
    <name type="scientific">Purpureocillium lilacinum</name>
    <name type="common">Paecilomyces lilacinus</name>
    <dbReference type="NCBI Taxonomy" id="33203"/>
    <lineage>
        <taxon>Eukaryota</taxon>
        <taxon>Fungi</taxon>
        <taxon>Dikarya</taxon>
        <taxon>Ascomycota</taxon>
        <taxon>Pezizomycotina</taxon>
        <taxon>Sordariomycetes</taxon>
        <taxon>Hypocreomycetidae</taxon>
        <taxon>Hypocreales</taxon>
        <taxon>Ophiocordycipitaceae</taxon>
        <taxon>Purpureocillium</taxon>
    </lineage>
</organism>
<dbReference type="Proteomes" id="UP000078340">
    <property type="component" value="Unassembled WGS sequence"/>
</dbReference>
<proteinExistence type="predicted"/>
<accession>A0A179HAN4</accession>
<evidence type="ECO:0000313" key="2">
    <source>
        <dbReference type="EMBL" id="OAQ87204.1"/>
    </source>
</evidence>
<evidence type="ECO:0000313" key="4">
    <source>
        <dbReference type="Proteomes" id="UP000078240"/>
    </source>
</evidence>
<comment type="caution">
    <text evidence="2">The sequence shown here is derived from an EMBL/GenBank/DDBJ whole genome shotgun (WGS) entry which is preliminary data.</text>
</comment>
<gene>
    <name evidence="2" type="ORF">VFPBJ_01244</name>
    <name evidence="3" type="ORF">VFPFJ_01266</name>
</gene>
<dbReference type="Proteomes" id="UP000078240">
    <property type="component" value="Unassembled WGS sequence"/>
</dbReference>
<evidence type="ECO:0000256" key="1">
    <source>
        <dbReference type="SAM" id="MobiDB-lite"/>
    </source>
</evidence>
<reference evidence="2 4" key="1">
    <citation type="submission" date="2016-01" db="EMBL/GenBank/DDBJ databases">
        <title>Biosynthesis of antibiotic leucinostatins and their inhibition on Phytophthora in bio-control Purpureocillium lilacinum.</title>
        <authorList>
            <person name="Wang G."/>
            <person name="Liu Z."/>
            <person name="Lin R."/>
            <person name="Li E."/>
            <person name="Mao Z."/>
            <person name="Ling J."/>
            <person name="Yin W."/>
            <person name="Xie B."/>
        </authorList>
    </citation>
    <scope>NUCLEOTIDE SEQUENCE [LARGE SCALE GENOMIC DNA]</scope>
    <source>
        <strain evidence="2">PLBJ-1</strain>
        <strain evidence="3">PLFJ-1</strain>
    </source>
</reference>
<feature type="region of interest" description="Disordered" evidence="1">
    <location>
        <begin position="28"/>
        <end position="57"/>
    </location>
</feature>